<dbReference type="AlphaFoldDB" id="A0A0K0GF78"/>
<dbReference type="Proteomes" id="UP000001740">
    <property type="component" value="Chromosome"/>
</dbReference>
<protein>
    <submittedName>
        <fullName evidence="1">Uncharacterized protein</fullName>
    </submittedName>
</protein>
<name>A0A0K0GF78_XANOP</name>
<evidence type="ECO:0000313" key="1">
    <source>
        <dbReference type="EMBL" id="ACD56800.1"/>
    </source>
</evidence>
<evidence type="ECO:0000313" key="2">
    <source>
        <dbReference type="Proteomes" id="UP000001740"/>
    </source>
</evidence>
<dbReference type="KEGG" id="xop:PXO_03355"/>
<reference evidence="1 2" key="1">
    <citation type="journal article" date="2008" name="BMC Genomics">
        <title>Genome sequence and rapid evolution of the rice pathogen Xanthomonas oryzae pv. oryzae PXO99A.</title>
        <authorList>
            <person name="Salzberg S.L."/>
            <person name="Sommer D.D."/>
            <person name="Schatz M.C."/>
            <person name="Phillippy A.M."/>
            <person name="Rabinowicz P.D."/>
            <person name="Tsuge S."/>
            <person name="Furutani A."/>
            <person name="Ochiai H."/>
            <person name="Delcher A.L."/>
            <person name="Kelley D."/>
            <person name="Madupu R."/>
            <person name="Puiu D."/>
            <person name="Radune D."/>
            <person name="Shumway M."/>
            <person name="Trapnell C."/>
            <person name="Aparna G."/>
            <person name="Jha G."/>
            <person name="Pandey A."/>
            <person name="Patil P.B."/>
            <person name="Ishihara H."/>
            <person name="Meyer D.F."/>
            <person name="Szurek B."/>
            <person name="Verdier V."/>
            <person name="Koebnik R."/>
            <person name="Dow J.M."/>
            <person name="Ryan R.P."/>
            <person name="Hirata H."/>
            <person name="Tsuyumu S."/>
            <person name="Won Lee S."/>
            <person name="Seo Y.S."/>
            <person name="Sriariyanum M."/>
            <person name="Ronald P.C."/>
            <person name="Sonti R.V."/>
            <person name="Van Sluys M.A."/>
            <person name="Leach J.E."/>
            <person name="White F.F."/>
            <person name="Bogdanove A.J."/>
        </authorList>
    </citation>
    <scope>NUCLEOTIDE SEQUENCE [LARGE SCALE GENOMIC DNA]</scope>
    <source>
        <strain evidence="1 2">PXO99A</strain>
    </source>
</reference>
<accession>A0A0K0GF78</accession>
<organism evidence="1 2">
    <name type="scientific">Xanthomonas oryzae pv. oryzae (strain PXO99A)</name>
    <dbReference type="NCBI Taxonomy" id="360094"/>
    <lineage>
        <taxon>Bacteria</taxon>
        <taxon>Pseudomonadati</taxon>
        <taxon>Pseudomonadota</taxon>
        <taxon>Gammaproteobacteria</taxon>
        <taxon>Lysobacterales</taxon>
        <taxon>Lysobacteraceae</taxon>
        <taxon>Xanthomonas</taxon>
    </lineage>
</organism>
<sequence>MSWKLMRIKNKAAPPVAAVELAKVLAATSLAIDAAEDESVSSLAHKNIARLPAPLESATASLLLACSVHASVCANIAGLR</sequence>
<dbReference type="EMBL" id="CP000967">
    <property type="protein sequence ID" value="ACD56800.1"/>
    <property type="molecule type" value="Genomic_DNA"/>
</dbReference>
<proteinExistence type="predicted"/>
<gene>
    <name evidence="1" type="ordered locus">PXO_03355</name>
</gene>
<dbReference type="HOGENOM" id="CLU_2588873_0_0_6"/>